<dbReference type="Proteomes" id="UP000824192">
    <property type="component" value="Unassembled WGS sequence"/>
</dbReference>
<dbReference type="InterPro" id="IPR004794">
    <property type="entry name" value="Eubact_RibD"/>
</dbReference>
<dbReference type="InterPro" id="IPR016193">
    <property type="entry name" value="Cytidine_deaminase-like"/>
</dbReference>
<organism evidence="19 20">
    <name type="scientific">Candidatus Flavonifractor merdipullorum</name>
    <dbReference type="NCBI Taxonomy" id="2838590"/>
    <lineage>
        <taxon>Bacteria</taxon>
        <taxon>Bacillati</taxon>
        <taxon>Bacillota</taxon>
        <taxon>Clostridia</taxon>
        <taxon>Eubacteriales</taxon>
        <taxon>Oscillospiraceae</taxon>
        <taxon>Flavonifractor</taxon>
    </lineage>
</organism>
<dbReference type="SUPFAM" id="SSF53597">
    <property type="entry name" value="Dihydrofolate reductase-like"/>
    <property type="match status" value="1"/>
</dbReference>
<dbReference type="InterPro" id="IPR002734">
    <property type="entry name" value="RibDG_C"/>
</dbReference>
<dbReference type="GO" id="GO:0050661">
    <property type="term" value="F:NADP binding"/>
    <property type="evidence" value="ECO:0007669"/>
    <property type="project" value="InterPro"/>
</dbReference>
<dbReference type="Pfam" id="PF00383">
    <property type="entry name" value="dCMP_cyt_deam_1"/>
    <property type="match status" value="1"/>
</dbReference>
<dbReference type="GO" id="GO:0008835">
    <property type="term" value="F:diaminohydroxyphosphoribosylaminopyrimidine deaminase activity"/>
    <property type="evidence" value="ECO:0007669"/>
    <property type="project" value="UniProtKB-EC"/>
</dbReference>
<feature type="binding site" evidence="16">
    <location>
        <position position="200"/>
    </location>
    <ligand>
        <name>NADP(+)</name>
        <dbReference type="ChEBI" id="CHEBI:58349"/>
    </ligand>
</feature>
<keyword evidence="9 14" id="KW-0521">NADP</keyword>
<evidence type="ECO:0000256" key="17">
    <source>
        <dbReference type="PIRSR" id="PIRSR006769-3"/>
    </source>
</evidence>
<dbReference type="InterPro" id="IPR050765">
    <property type="entry name" value="Riboflavin_Biosynth_HTPR"/>
</dbReference>
<dbReference type="AlphaFoldDB" id="A0A9D1RUX3"/>
<feature type="binding site" evidence="16">
    <location>
        <position position="184"/>
    </location>
    <ligand>
        <name>substrate</name>
    </ligand>
</feature>
<keyword evidence="7 14" id="KW-0378">Hydrolase</keyword>
<feature type="binding site" evidence="16">
    <location>
        <position position="170"/>
    </location>
    <ligand>
        <name>NADP(+)</name>
        <dbReference type="ChEBI" id="CHEBI:58349"/>
    </ligand>
</feature>
<comment type="pathway">
    <text evidence="3 14">Cofactor biosynthesis; riboflavin biosynthesis; 5-amino-6-(D-ribitylamino)uracil from GTP: step 3/4.</text>
</comment>
<feature type="binding site" evidence="16">
    <location>
        <position position="291"/>
    </location>
    <ligand>
        <name>substrate</name>
    </ligand>
</feature>
<dbReference type="Gene3D" id="3.40.140.10">
    <property type="entry name" value="Cytidine Deaminase, domain 2"/>
    <property type="match status" value="1"/>
</dbReference>
<dbReference type="GO" id="GO:0046872">
    <property type="term" value="F:metal ion binding"/>
    <property type="evidence" value="ECO:0007669"/>
    <property type="project" value="UniProtKB-KW"/>
</dbReference>
<comment type="pathway">
    <text evidence="2 14">Cofactor biosynthesis; riboflavin biosynthesis; 5-amino-6-(D-ribitylamino)uracil from GTP: step 2/4.</text>
</comment>
<feature type="binding site" evidence="16">
    <location>
        <begin position="293"/>
        <end position="299"/>
    </location>
    <ligand>
        <name>NADP(+)</name>
        <dbReference type="ChEBI" id="CHEBI:58349"/>
    </ligand>
</feature>
<dbReference type="InterPro" id="IPR002125">
    <property type="entry name" value="CMP_dCMP_dom"/>
</dbReference>
<dbReference type="NCBIfam" id="TIGR00326">
    <property type="entry name" value="eubact_ribD"/>
    <property type="match status" value="1"/>
</dbReference>
<comment type="catalytic activity">
    <reaction evidence="13 14">
        <text>2,5-diamino-6-hydroxy-4-(5-phosphoribosylamino)-pyrimidine + H2O + H(+) = 5-amino-6-(5-phospho-D-ribosylamino)uracil + NH4(+)</text>
        <dbReference type="Rhea" id="RHEA:21868"/>
        <dbReference type="ChEBI" id="CHEBI:15377"/>
        <dbReference type="ChEBI" id="CHEBI:15378"/>
        <dbReference type="ChEBI" id="CHEBI:28938"/>
        <dbReference type="ChEBI" id="CHEBI:58453"/>
        <dbReference type="ChEBI" id="CHEBI:58614"/>
        <dbReference type="EC" id="3.5.4.26"/>
    </reaction>
</comment>
<dbReference type="GO" id="GO:0008703">
    <property type="term" value="F:5-amino-6-(5-phosphoribosylamino)uracil reductase activity"/>
    <property type="evidence" value="ECO:0007669"/>
    <property type="project" value="UniProtKB-EC"/>
</dbReference>
<reference evidence="19" key="1">
    <citation type="journal article" date="2021" name="PeerJ">
        <title>Extensive microbial diversity within the chicken gut microbiome revealed by metagenomics and culture.</title>
        <authorList>
            <person name="Gilroy R."/>
            <person name="Ravi A."/>
            <person name="Getino M."/>
            <person name="Pursley I."/>
            <person name="Horton D.L."/>
            <person name="Alikhan N.F."/>
            <person name="Baker D."/>
            <person name="Gharbi K."/>
            <person name="Hall N."/>
            <person name="Watson M."/>
            <person name="Adriaenssens E.M."/>
            <person name="Foster-Nyarko E."/>
            <person name="Jarju S."/>
            <person name="Secka A."/>
            <person name="Antonio M."/>
            <person name="Oren A."/>
            <person name="Chaudhuri R.R."/>
            <person name="La Ragione R."/>
            <person name="Hildebrand F."/>
            <person name="Pallen M.J."/>
        </authorList>
    </citation>
    <scope>NUCLEOTIDE SEQUENCE</scope>
    <source>
        <strain evidence="19">ChiGjej6B6-1540</strain>
    </source>
</reference>
<evidence type="ECO:0000259" key="18">
    <source>
        <dbReference type="PROSITE" id="PS51747"/>
    </source>
</evidence>
<dbReference type="InterPro" id="IPR024072">
    <property type="entry name" value="DHFR-like_dom_sf"/>
</dbReference>
<feature type="binding site" evidence="17">
    <location>
        <position position="75"/>
    </location>
    <ligand>
        <name>Zn(2+)</name>
        <dbReference type="ChEBI" id="CHEBI:29105"/>
        <note>catalytic</note>
    </ligand>
</feature>
<dbReference type="InterPro" id="IPR011549">
    <property type="entry name" value="RibD_C"/>
</dbReference>
<dbReference type="PROSITE" id="PS51747">
    <property type="entry name" value="CYT_DCMP_DEAMINASES_2"/>
    <property type="match status" value="1"/>
</dbReference>
<comment type="similarity">
    <text evidence="4 14">In the N-terminal section; belongs to the cytidine and deoxycytidylate deaminase family.</text>
</comment>
<feature type="binding site" evidence="17">
    <location>
        <position position="50"/>
    </location>
    <ligand>
        <name>Zn(2+)</name>
        <dbReference type="ChEBI" id="CHEBI:29105"/>
        <note>catalytic</note>
    </ligand>
</feature>
<evidence type="ECO:0000256" key="14">
    <source>
        <dbReference type="PIRNR" id="PIRNR006769"/>
    </source>
</evidence>
<dbReference type="FunFam" id="3.40.140.10:FF:000025">
    <property type="entry name" value="Riboflavin biosynthesis protein RibD"/>
    <property type="match status" value="1"/>
</dbReference>
<evidence type="ECO:0000256" key="2">
    <source>
        <dbReference type="ARBA" id="ARBA00004882"/>
    </source>
</evidence>
<feature type="domain" description="CMP/dCMP-type deaminase" evidence="18">
    <location>
        <begin position="1"/>
        <end position="123"/>
    </location>
</feature>
<evidence type="ECO:0000256" key="1">
    <source>
        <dbReference type="ARBA" id="ARBA00002151"/>
    </source>
</evidence>
<evidence type="ECO:0000256" key="5">
    <source>
        <dbReference type="ARBA" id="ARBA00007417"/>
    </source>
</evidence>
<keyword evidence="10 14" id="KW-0560">Oxidoreductase</keyword>
<evidence type="ECO:0000256" key="10">
    <source>
        <dbReference type="ARBA" id="ARBA00023002"/>
    </source>
</evidence>
<dbReference type="PANTHER" id="PTHR38011:SF7">
    <property type="entry name" value="2,5-DIAMINO-6-RIBOSYLAMINO-4(3H)-PYRIMIDINONE 5'-PHOSPHATE REDUCTASE"/>
    <property type="match status" value="1"/>
</dbReference>
<gene>
    <name evidence="19" type="primary">ribD</name>
    <name evidence="19" type="ORF">H9868_05915</name>
</gene>
<comment type="caution">
    <text evidence="19">The sequence shown here is derived from an EMBL/GenBank/DDBJ whole genome shotgun (WGS) entry which is preliminary data.</text>
</comment>
<keyword evidence="14" id="KW-0686">Riboflavin biosynthesis</keyword>
<evidence type="ECO:0000256" key="8">
    <source>
        <dbReference type="ARBA" id="ARBA00022833"/>
    </source>
</evidence>
<dbReference type="EMBL" id="DXGA01000120">
    <property type="protein sequence ID" value="HIW94060.1"/>
    <property type="molecule type" value="Genomic_DNA"/>
</dbReference>
<feature type="active site" description="Proton donor" evidence="15">
    <location>
        <position position="52"/>
    </location>
</feature>
<dbReference type="EC" id="1.1.1.193" evidence="14"/>
<evidence type="ECO:0000256" key="6">
    <source>
        <dbReference type="ARBA" id="ARBA00022723"/>
    </source>
</evidence>
<feature type="binding site" evidence="16">
    <location>
        <position position="207"/>
    </location>
    <ligand>
        <name>substrate</name>
    </ligand>
</feature>
<dbReference type="EC" id="3.5.4.26" evidence="14"/>
<proteinExistence type="inferred from homology"/>
<dbReference type="Pfam" id="PF01872">
    <property type="entry name" value="RibD_C"/>
    <property type="match status" value="1"/>
</dbReference>
<protein>
    <recommendedName>
        <fullName evidence="14">Riboflavin biosynthesis protein RibD</fullName>
    </recommendedName>
    <domain>
        <recommendedName>
            <fullName evidence="14">Diaminohydroxyphosphoribosylaminopyrimidine deaminase</fullName>
            <shortName evidence="14">DRAP deaminase</shortName>
            <ecNumber evidence="14">3.5.4.26</ecNumber>
        </recommendedName>
        <alternativeName>
            <fullName evidence="14">Riboflavin-specific deaminase</fullName>
        </alternativeName>
    </domain>
    <domain>
        <recommendedName>
            <fullName evidence="14">5-amino-6-(5-phosphoribosylamino)uracil reductase</fullName>
            <ecNumber evidence="14">1.1.1.193</ecNumber>
        </recommendedName>
        <alternativeName>
            <fullName evidence="14">HTP reductase</fullName>
        </alternativeName>
    </domain>
</protein>
<evidence type="ECO:0000256" key="11">
    <source>
        <dbReference type="ARBA" id="ARBA00023268"/>
    </source>
</evidence>
<dbReference type="PIRSF" id="PIRSF006769">
    <property type="entry name" value="RibD"/>
    <property type="match status" value="1"/>
</dbReference>
<dbReference type="Gene3D" id="3.40.430.10">
    <property type="entry name" value="Dihydrofolate Reductase, subunit A"/>
    <property type="match status" value="1"/>
</dbReference>
<feature type="binding site" evidence="16">
    <location>
        <position position="154"/>
    </location>
    <ligand>
        <name>NADP(+)</name>
        <dbReference type="ChEBI" id="CHEBI:58349"/>
    </ligand>
</feature>
<evidence type="ECO:0000313" key="19">
    <source>
        <dbReference type="EMBL" id="HIW94060.1"/>
    </source>
</evidence>
<sequence>MQDTQWMARALALARKGAGRVSPNTMVGCVIVKDGQVIGEGWHQKCGSLHAERNAFAACTQDSAGATLYVTLEPCCHWGRTPPCTDAILEHKIARVVVGCLDPNPLVAGKGVELLRAHGVEVTTGVLEGECKACNAVFFHYIQTKTPFVVLKYAMTLDGKIAAYTGHSRWVTGETARAHVHETRNWLSAILVGVGTVLADDPLLTCRMEGGRNPVRIVCDSHLRTPLTSQLIRTAKEAPTLLAAVERGETAEELEAAGAEILLCKEKEGKVDLADLMAKLGARGIDSVLLEGGGELAFSALEAGVVHKVQAYIAPKLVGGRTAKTPLGGAGFPTMDRAVRLEHLTLTRLGDDILMEGDVPCLPES</sequence>
<comment type="catalytic activity">
    <reaction evidence="12 14">
        <text>5-amino-6-(5-phospho-D-ribitylamino)uracil + NADP(+) = 5-amino-6-(5-phospho-D-ribosylamino)uracil + NADPH + H(+)</text>
        <dbReference type="Rhea" id="RHEA:17845"/>
        <dbReference type="ChEBI" id="CHEBI:15378"/>
        <dbReference type="ChEBI" id="CHEBI:57783"/>
        <dbReference type="ChEBI" id="CHEBI:58349"/>
        <dbReference type="ChEBI" id="CHEBI:58421"/>
        <dbReference type="ChEBI" id="CHEBI:58453"/>
        <dbReference type="EC" id="1.1.1.193"/>
    </reaction>
</comment>
<comment type="function">
    <text evidence="1 14">Converts 2,5-diamino-6-(ribosylamino)-4(3h)-pyrimidinone 5'-phosphate into 5-amino-6-(ribosylamino)-2,4(1h,3h)-pyrimidinedione 5'-phosphate.</text>
</comment>
<dbReference type="SUPFAM" id="SSF53927">
    <property type="entry name" value="Cytidine deaminase-like"/>
    <property type="match status" value="1"/>
</dbReference>
<evidence type="ECO:0000256" key="9">
    <source>
        <dbReference type="ARBA" id="ARBA00022857"/>
    </source>
</evidence>
<dbReference type="CDD" id="cd01284">
    <property type="entry name" value="Riboflavin_deaminase-reductase"/>
    <property type="match status" value="1"/>
</dbReference>
<evidence type="ECO:0000256" key="12">
    <source>
        <dbReference type="ARBA" id="ARBA00049861"/>
    </source>
</evidence>
<evidence type="ECO:0000256" key="16">
    <source>
        <dbReference type="PIRSR" id="PIRSR006769-2"/>
    </source>
</evidence>
<evidence type="ECO:0000256" key="3">
    <source>
        <dbReference type="ARBA" id="ARBA00004910"/>
    </source>
</evidence>
<name>A0A9D1RUX3_9FIRM</name>
<feature type="binding site" evidence="16">
    <location>
        <position position="204"/>
    </location>
    <ligand>
        <name>substrate</name>
    </ligand>
</feature>
<evidence type="ECO:0000256" key="4">
    <source>
        <dbReference type="ARBA" id="ARBA00005259"/>
    </source>
</evidence>
<evidence type="ECO:0000256" key="13">
    <source>
        <dbReference type="ARBA" id="ARBA00049886"/>
    </source>
</evidence>
<comment type="cofactor">
    <cofactor evidence="14 17">
        <name>Zn(2+)</name>
        <dbReference type="ChEBI" id="CHEBI:29105"/>
    </cofactor>
    <text evidence="14 17">Binds 1 zinc ion.</text>
</comment>
<evidence type="ECO:0000256" key="7">
    <source>
        <dbReference type="ARBA" id="ARBA00022801"/>
    </source>
</evidence>
<evidence type="ECO:0000256" key="15">
    <source>
        <dbReference type="PIRSR" id="PIRSR006769-1"/>
    </source>
</evidence>
<feature type="binding site" evidence="16">
    <location>
        <position position="221"/>
    </location>
    <ligand>
        <name>NADP(+)</name>
        <dbReference type="ChEBI" id="CHEBI:58349"/>
    </ligand>
</feature>
<reference evidence="19" key="2">
    <citation type="submission" date="2021-04" db="EMBL/GenBank/DDBJ databases">
        <authorList>
            <person name="Gilroy R."/>
        </authorList>
    </citation>
    <scope>NUCLEOTIDE SEQUENCE</scope>
    <source>
        <strain evidence="19">ChiGjej6B6-1540</strain>
    </source>
</reference>
<evidence type="ECO:0000313" key="20">
    <source>
        <dbReference type="Proteomes" id="UP000824192"/>
    </source>
</evidence>
<comment type="similarity">
    <text evidence="5 14">In the C-terminal section; belongs to the HTP reductase family.</text>
</comment>
<feature type="binding site" evidence="16">
    <location>
        <position position="168"/>
    </location>
    <ligand>
        <name>substrate</name>
    </ligand>
</feature>
<keyword evidence="6 14" id="KW-0479">Metal-binding</keyword>
<accession>A0A9D1RUX3</accession>
<keyword evidence="8 14" id="KW-0862">Zinc</keyword>
<feature type="binding site" evidence="16">
    <location>
        <position position="196"/>
    </location>
    <ligand>
        <name>NADP(+)</name>
        <dbReference type="ChEBI" id="CHEBI:58349"/>
    </ligand>
</feature>
<dbReference type="PANTHER" id="PTHR38011">
    <property type="entry name" value="DIHYDROFOLATE REDUCTASE FAMILY PROTEIN (AFU_ORTHOLOGUE AFUA_8G06820)"/>
    <property type="match status" value="1"/>
</dbReference>
<dbReference type="NCBIfam" id="TIGR00227">
    <property type="entry name" value="ribD_Cterm"/>
    <property type="match status" value="1"/>
</dbReference>
<dbReference type="GO" id="GO:0009231">
    <property type="term" value="P:riboflavin biosynthetic process"/>
    <property type="evidence" value="ECO:0007669"/>
    <property type="project" value="UniProtKB-KW"/>
</dbReference>
<keyword evidence="11" id="KW-0511">Multifunctional enzyme</keyword>
<feature type="binding site" evidence="17">
    <location>
        <position position="84"/>
    </location>
    <ligand>
        <name>Zn(2+)</name>
        <dbReference type="ChEBI" id="CHEBI:29105"/>
        <note>catalytic</note>
    </ligand>
</feature>